<protein>
    <recommendedName>
        <fullName evidence="5">Transmembrane protein</fullName>
    </recommendedName>
</protein>
<evidence type="ECO:0000256" key="1">
    <source>
        <dbReference type="SAM" id="MobiDB-lite"/>
    </source>
</evidence>
<keyword evidence="2" id="KW-0472">Membrane</keyword>
<organism evidence="3 4">
    <name type="scientific">Thamnocephalis sphaerospora</name>
    <dbReference type="NCBI Taxonomy" id="78915"/>
    <lineage>
        <taxon>Eukaryota</taxon>
        <taxon>Fungi</taxon>
        <taxon>Fungi incertae sedis</taxon>
        <taxon>Zoopagomycota</taxon>
        <taxon>Zoopagomycotina</taxon>
        <taxon>Zoopagomycetes</taxon>
        <taxon>Zoopagales</taxon>
        <taxon>Sigmoideomycetaceae</taxon>
        <taxon>Thamnocephalis</taxon>
    </lineage>
</organism>
<feature type="transmembrane region" description="Helical" evidence="2">
    <location>
        <begin position="39"/>
        <end position="59"/>
    </location>
</feature>
<evidence type="ECO:0000256" key="2">
    <source>
        <dbReference type="SAM" id="Phobius"/>
    </source>
</evidence>
<evidence type="ECO:0000313" key="4">
    <source>
        <dbReference type="Proteomes" id="UP000271241"/>
    </source>
</evidence>
<sequence length="186" mass="21135">MTALEIFIIVFLAVYLPVQLATLWVAWKLRRLPAIRHRSLSFTILIVLMDTVIVLHEFLPLLMLDTYPCSATLWIVDVLLPTSSVLWVARFYRLAALYRWNEQELLRYGQSGQFSATAIPGDALPPEDYELDALYTKSTCCSDNREQPDLSDSTPPARSAHPNSLSSDNGTHHADHYDTMPDFVPR</sequence>
<gene>
    <name evidence="3" type="ORF">THASP1DRAFT_33278</name>
</gene>
<dbReference type="AlphaFoldDB" id="A0A4P9XGX2"/>
<keyword evidence="2" id="KW-0812">Transmembrane</keyword>
<keyword evidence="2" id="KW-1133">Transmembrane helix</keyword>
<feature type="transmembrane region" description="Helical" evidence="2">
    <location>
        <begin position="6"/>
        <end position="27"/>
    </location>
</feature>
<evidence type="ECO:0000313" key="3">
    <source>
        <dbReference type="EMBL" id="RKP04905.1"/>
    </source>
</evidence>
<proteinExistence type="predicted"/>
<evidence type="ECO:0008006" key="5">
    <source>
        <dbReference type="Google" id="ProtNLM"/>
    </source>
</evidence>
<feature type="compositionally biased region" description="Polar residues" evidence="1">
    <location>
        <begin position="150"/>
        <end position="169"/>
    </location>
</feature>
<feature type="compositionally biased region" description="Basic and acidic residues" evidence="1">
    <location>
        <begin position="170"/>
        <end position="186"/>
    </location>
</feature>
<name>A0A4P9XGX2_9FUNG</name>
<dbReference type="EMBL" id="KZ993379">
    <property type="protein sequence ID" value="RKP04905.1"/>
    <property type="molecule type" value="Genomic_DNA"/>
</dbReference>
<feature type="region of interest" description="Disordered" evidence="1">
    <location>
        <begin position="143"/>
        <end position="186"/>
    </location>
</feature>
<accession>A0A4P9XGX2</accession>
<reference evidence="4" key="1">
    <citation type="journal article" date="2018" name="Nat. Microbiol.">
        <title>Leveraging single-cell genomics to expand the fungal tree of life.</title>
        <authorList>
            <person name="Ahrendt S.R."/>
            <person name="Quandt C.A."/>
            <person name="Ciobanu D."/>
            <person name="Clum A."/>
            <person name="Salamov A."/>
            <person name="Andreopoulos B."/>
            <person name="Cheng J.F."/>
            <person name="Woyke T."/>
            <person name="Pelin A."/>
            <person name="Henrissat B."/>
            <person name="Reynolds N.K."/>
            <person name="Benny G.L."/>
            <person name="Smith M.E."/>
            <person name="James T.Y."/>
            <person name="Grigoriev I.V."/>
        </authorList>
    </citation>
    <scope>NUCLEOTIDE SEQUENCE [LARGE SCALE GENOMIC DNA]</scope>
    <source>
        <strain evidence="4">RSA 1356</strain>
    </source>
</reference>
<keyword evidence="4" id="KW-1185">Reference proteome</keyword>
<feature type="transmembrane region" description="Helical" evidence="2">
    <location>
        <begin position="71"/>
        <end position="89"/>
    </location>
</feature>
<dbReference type="Proteomes" id="UP000271241">
    <property type="component" value="Unassembled WGS sequence"/>
</dbReference>